<gene>
    <name evidence="1" type="ORF">BV22DRAFT_1132785</name>
</gene>
<dbReference type="EMBL" id="MU266557">
    <property type="protein sequence ID" value="KAH7920831.1"/>
    <property type="molecule type" value="Genomic_DNA"/>
</dbReference>
<protein>
    <submittedName>
        <fullName evidence="1">Uncharacterized protein</fullName>
    </submittedName>
</protein>
<keyword evidence="2" id="KW-1185">Reference proteome</keyword>
<organism evidence="1 2">
    <name type="scientific">Leucogyrophana mollusca</name>
    <dbReference type="NCBI Taxonomy" id="85980"/>
    <lineage>
        <taxon>Eukaryota</taxon>
        <taxon>Fungi</taxon>
        <taxon>Dikarya</taxon>
        <taxon>Basidiomycota</taxon>
        <taxon>Agaricomycotina</taxon>
        <taxon>Agaricomycetes</taxon>
        <taxon>Agaricomycetidae</taxon>
        <taxon>Boletales</taxon>
        <taxon>Boletales incertae sedis</taxon>
        <taxon>Leucogyrophana</taxon>
    </lineage>
</organism>
<evidence type="ECO:0000313" key="2">
    <source>
        <dbReference type="Proteomes" id="UP000790709"/>
    </source>
</evidence>
<proteinExistence type="predicted"/>
<reference evidence="1" key="1">
    <citation type="journal article" date="2021" name="New Phytol.">
        <title>Evolutionary innovations through gain and loss of genes in the ectomycorrhizal Boletales.</title>
        <authorList>
            <person name="Wu G."/>
            <person name="Miyauchi S."/>
            <person name="Morin E."/>
            <person name="Kuo A."/>
            <person name="Drula E."/>
            <person name="Varga T."/>
            <person name="Kohler A."/>
            <person name="Feng B."/>
            <person name="Cao Y."/>
            <person name="Lipzen A."/>
            <person name="Daum C."/>
            <person name="Hundley H."/>
            <person name="Pangilinan J."/>
            <person name="Johnson J."/>
            <person name="Barry K."/>
            <person name="LaButti K."/>
            <person name="Ng V."/>
            <person name="Ahrendt S."/>
            <person name="Min B."/>
            <person name="Choi I.G."/>
            <person name="Park H."/>
            <person name="Plett J.M."/>
            <person name="Magnuson J."/>
            <person name="Spatafora J.W."/>
            <person name="Nagy L.G."/>
            <person name="Henrissat B."/>
            <person name="Grigoriev I.V."/>
            <person name="Yang Z.L."/>
            <person name="Xu J."/>
            <person name="Martin F.M."/>
        </authorList>
    </citation>
    <scope>NUCLEOTIDE SEQUENCE</scope>
    <source>
        <strain evidence="1">KUC20120723A-06</strain>
    </source>
</reference>
<name>A0ACB8B541_9AGAM</name>
<accession>A0ACB8B541</accession>
<dbReference type="Proteomes" id="UP000790709">
    <property type="component" value="Unassembled WGS sequence"/>
</dbReference>
<sequence length="138" mass="15405">MSSEPKTFTLQPGYRGFVAGVVNADFEQKAFIEVTKDGNQLASATFQAQGTRVHLKNVFNNREHWSFGPFDYTATVHVTISSSRDGGSWSISKMVGPLAIEKRPEPDYPMDFLVATVISEDRQDASHDDCTVQILQYK</sequence>
<comment type="caution">
    <text evidence="1">The sequence shown here is derived from an EMBL/GenBank/DDBJ whole genome shotgun (WGS) entry which is preliminary data.</text>
</comment>
<evidence type="ECO:0000313" key="1">
    <source>
        <dbReference type="EMBL" id="KAH7920831.1"/>
    </source>
</evidence>